<accession>A0A5D0NUA0</accession>
<dbReference type="AlphaFoldDB" id="A0A5D0NUA0"/>
<dbReference type="Proteomes" id="UP000323380">
    <property type="component" value="Unassembled WGS sequence"/>
</dbReference>
<evidence type="ECO:0000259" key="1">
    <source>
        <dbReference type="Pfam" id="PF13349"/>
    </source>
</evidence>
<comment type="caution">
    <text evidence="2">The sequence shown here is derived from an EMBL/GenBank/DDBJ whole genome shotgun (WGS) entry which is preliminary data.</text>
</comment>
<dbReference type="EMBL" id="VSFG01000001">
    <property type="protein sequence ID" value="TYB47748.1"/>
    <property type="molecule type" value="Genomic_DNA"/>
</dbReference>
<sequence length="311" mass="32087">MRTLTFTAVLTAAAAALVGCGNLSYGAHQEDRTYSAPAGVTALKIRSNGSRVEITGSDSPGIKVRERLTWSNDKNKPEPRHVTEGGTLALTSKCAKVVVGLSGTGCGVSYRIQVPRGTPVEVDNDDGRIVASGLGGTVKLHTDNGALKVTDLRATSVNLSSDDGSIEVSGRTGTADLQSDNGRITATGLIADTLTARTSDGRISIAGRVTVADVRTSNGGIDARGLTTDRITARTSDGPIDLRFAAAPTDVRATSGNGPVRVRVPRGEGYAITLTSGNGPERIDPAVHQDSRSTRTIQLRSGDGALTVAPA</sequence>
<evidence type="ECO:0000313" key="2">
    <source>
        <dbReference type="EMBL" id="TYB47748.1"/>
    </source>
</evidence>
<organism evidence="2 3">
    <name type="scientific">Actinomadura chibensis</name>
    <dbReference type="NCBI Taxonomy" id="392828"/>
    <lineage>
        <taxon>Bacteria</taxon>
        <taxon>Bacillati</taxon>
        <taxon>Actinomycetota</taxon>
        <taxon>Actinomycetes</taxon>
        <taxon>Streptosporangiales</taxon>
        <taxon>Thermomonosporaceae</taxon>
        <taxon>Actinomadura</taxon>
    </lineage>
</organism>
<dbReference type="PROSITE" id="PS51257">
    <property type="entry name" value="PROKAR_LIPOPROTEIN"/>
    <property type="match status" value="1"/>
</dbReference>
<dbReference type="InterPro" id="IPR025164">
    <property type="entry name" value="Toastrack_DUF4097"/>
</dbReference>
<keyword evidence="3" id="KW-1185">Reference proteome</keyword>
<reference evidence="2 3" key="1">
    <citation type="submission" date="2019-08" db="EMBL/GenBank/DDBJ databases">
        <title>Actinomadura sp. nov. CYP1-5 isolated from mountain soil.</title>
        <authorList>
            <person name="Songsumanus A."/>
            <person name="Kuncharoen N."/>
            <person name="Kudo T."/>
            <person name="Yuki M."/>
            <person name="Igarashi Y."/>
            <person name="Tanasupawat S."/>
        </authorList>
    </citation>
    <scope>NUCLEOTIDE SEQUENCE [LARGE SCALE GENOMIC DNA]</scope>
    <source>
        <strain evidence="2 3">JCM 14158</strain>
    </source>
</reference>
<protein>
    <submittedName>
        <fullName evidence="2">DUF4097 domain-containing protein</fullName>
    </submittedName>
</protein>
<proteinExistence type="predicted"/>
<dbReference type="PANTHER" id="PTHR34094:SF1">
    <property type="entry name" value="PROTEIN FAM185A"/>
    <property type="match status" value="1"/>
</dbReference>
<name>A0A5D0NUA0_9ACTN</name>
<feature type="domain" description="DUF4097" evidence="1">
    <location>
        <begin position="41"/>
        <end position="293"/>
    </location>
</feature>
<dbReference type="Pfam" id="PF13349">
    <property type="entry name" value="DUF4097"/>
    <property type="match status" value="1"/>
</dbReference>
<dbReference type="PANTHER" id="PTHR34094">
    <property type="match status" value="1"/>
</dbReference>
<evidence type="ECO:0000313" key="3">
    <source>
        <dbReference type="Proteomes" id="UP000323380"/>
    </source>
</evidence>
<dbReference type="STRING" id="1220554.GCA_001552135_07377"/>
<dbReference type="RefSeq" id="WP_067903165.1">
    <property type="nucleotide sequence ID" value="NZ_VSFG01000001.1"/>
</dbReference>
<gene>
    <name evidence="2" type="ORF">FXF69_00340</name>
</gene>